<dbReference type="Gene3D" id="3.40.50.720">
    <property type="entry name" value="NAD(P)-binding Rossmann-like Domain"/>
    <property type="match status" value="1"/>
</dbReference>
<dbReference type="InterPro" id="IPR036291">
    <property type="entry name" value="NAD(P)-bd_dom_sf"/>
</dbReference>
<proteinExistence type="inferred from homology"/>
<comment type="similarity">
    <text evidence="1">Belongs to the NmrA-type oxidoreductase family.</text>
</comment>
<keyword evidence="2" id="KW-0521">NADP</keyword>
<dbReference type="Pfam" id="PF05368">
    <property type="entry name" value="NmrA"/>
    <property type="match status" value="1"/>
</dbReference>
<dbReference type="RefSeq" id="WP_343984277.1">
    <property type="nucleotide sequence ID" value="NZ_BAAAHK010000028.1"/>
</dbReference>
<keyword evidence="5" id="KW-1185">Reference proteome</keyword>
<accession>A0ABN1RU92</accession>
<evidence type="ECO:0000256" key="2">
    <source>
        <dbReference type="ARBA" id="ARBA00022857"/>
    </source>
</evidence>
<dbReference type="Proteomes" id="UP001500542">
    <property type="component" value="Unassembled WGS sequence"/>
</dbReference>
<evidence type="ECO:0000313" key="5">
    <source>
        <dbReference type="Proteomes" id="UP001500542"/>
    </source>
</evidence>
<feature type="domain" description="NmrA-like" evidence="3">
    <location>
        <begin position="4"/>
        <end position="288"/>
    </location>
</feature>
<dbReference type="PANTHER" id="PTHR42748">
    <property type="entry name" value="NITROGEN METABOLITE REPRESSION PROTEIN NMRA FAMILY MEMBER"/>
    <property type="match status" value="1"/>
</dbReference>
<sequence length="326" mass="35489">MTDKKLIAVVGATGSQGGGLVQAILADAEQRFAVRALTRDAQSAKSQALVAAGAEVVEADLDDEASLRKAFDGAHGAFVVTNYWVERTPAEEAARTRAEMELEQADNAARAAKDAGVEHVIWSTLEDTRDHFGETDRVPSLDDGKYKVPHFDAKGEANDLFTKYGVPTTFLQTTFYFEAIKQGMGPVRGEDGKLVLTLPMADQPLSGIAAEDIGKTALGIFKRGPEFIGKTVSIAGDHLTGTEYAAALSTVLGEPVEYQPHTWDDFRGFAFPMAVEMANMFQYYAEDSARFTGDRDLDLVRELNPDLQSFETWLKLHADEVKSTVS</sequence>
<name>A0ABN1RU92_9ACTN</name>
<organism evidence="4 5">
    <name type="scientific">Kribbella koreensis</name>
    <dbReference type="NCBI Taxonomy" id="57909"/>
    <lineage>
        <taxon>Bacteria</taxon>
        <taxon>Bacillati</taxon>
        <taxon>Actinomycetota</taxon>
        <taxon>Actinomycetes</taxon>
        <taxon>Propionibacteriales</taxon>
        <taxon>Kribbellaceae</taxon>
        <taxon>Kribbella</taxon>
    </lineage>
</organism>
<dbReference type="InterPro" id="IPR051164">
    <property type="entry name" value="NmrA-like_oxidored"/>
</dbReference>
<dbReference type="Gene3D" id="3.90.25.10">
    <property type="entry name" value="UDP-galactose 4-epimerase, domain 1"/>
    <property type="match status" value="1"/>
</dbReference>
<dbReference type="CDD" id="cd05251">
    <property type="entry name" value="NmrA_like_SDR_a"/>
    <property type="match status" value="1"/>
</dbReference>
<evidence type="ECO:0000259" key="3">
    <source>
        <dbReference type="Pfam" id="PF05368"/>
    </source>
</evidence>
<dbReference type="PANTHER" id="PTHR42748:SF7">
    <property type="entry name" value="NMRA LIKE REDOX SENSOR 1-RELATED"/>
    <property type="match status" value="1"/>
</dbReference>
<protein>
    <submittedName>
        <fullName evidence="4">NmrA/HSCARG family protein</fullName>
    </submittedName>
</protein>
<gene>
    <name evidence="4" type="ORF">GCM10009554_83850</name>
</gene>
<dbReference type="EMBL" id="BAAAHK010000028">
    <property type="protein sequence ID" value="GAA0963833.1"/>
    <property type="molecule type" value="Genomic_DNA"/>
</dbReference>
<dbReference type="SUPFAM" id="SSF51735">
    <property type="entry name" value="NAD(P)-binding Rossmann-fold domains"/>
    <property type="match status" value="1"/>
</dbReference>
<evidence type="ECO:0000313" key="4">
    <source>
        <dbReference type="EMBL" id="GAA0963833.1"/>
    </source>
</evidence>
<comment type="caution">
    <text evidence="4">The sequence shown here is derived from an EMBL/GenBank/DDBJ whole genome shotgun (WGS) entry which is preliminary data.</text>
</comment>
<dbReference type="InterPro" id="IPR008030">
    <property type="entry name" value="NmrA-like"/>
</dbReference>
<reference evidence="4 5" key="1">
    <citation type="journal article" date="2019" name="Int. J. Syst. Evol. Microbiol.">
        <title>The Global Catalogue of Microorganisms (GCM) 10K type strain sequencing project: providing services to taxonomists for standard genome sequencing and annotation.</title>
        <authorList>
            <consortium name="The Broad Institute Genomics Platform"/>
            <consortium name="The Broad Institute Genome Sequencing Center for Infectious Disease"/>
            <person name="Wu L."/>
            <person name="Ma J."/>
        </authorList>
    </citation>
    <scope>NUCLEOTIDE SEQUENCE [LARGE SCALE GENOMIC DNA]</scope>
    <source>
        <strain evidence="4 5">JCM 10977</strain>
    </source>
</reference>
<evidence type="ECO:0000256" key="1">
    <source>
        <dbReference type="ARBA" id="ARBA00006328"/>
    </source>
</evidence>